<protein>
    <submittedName>
        <fullName evidence="5">MarR family transcriptional regulator</fullName>
    </submittedName>
</protein>
<dbReference type="SUPFAM" id="SSF46785">
    <property type="entry name" value="Winged helix' DNA-binding domain"/>
    <property type="match status" value="1"/>
</dbReference>
<name>A0A4R5Q8E8_9PROT</name>
<keyword evidence="6" id="KW-1185">Reference proteome</keyword>
<dbReference type="OrthoDB" id="7427954at2"/>
<dbReference type="PANTHER" id="PTHR33164">
    <property type="entry name" value="TRANSCRIPTIONAL REGULATOR, MARR FAMILY"/>
    <property type="match status" value="1"/>
</dbReference>
<dbReference type="GO" id="GO:0003677">
    <property type="term" value="F:DNA binding"/>
    <property type="evidence" value="ECO:0007669"/>
    <property type="project" value="UniProtKB-KW"/>
</dbReference>
<reference evidence="5 6" key="1">
    <citation type="journal article" date="2016" name="J. Microbiol.">
        <title>Dankookia rubra gen. nov., sp. nov., an alphaproteobacterium isolated from sediment of a shallow stream.</title>
        <authorList>
            <person name="Kim W.H."/>
            <person name="Kim D.H."/>
            <person name="Kang K."/>
            <person name="Ahn T.Y."/>
        </authorList>
    </citation>
    <scope>NUCLEOTIDE SEQUENCE [LARGE SCALE GENOMIC DNA]</scope>
    <source>
        <strain evidence="5 6">JCM30602</strain>
    </source>
</reference>
<evidence type="ECO:0000256" key="1">
    <source>
        <dbReference type="ARBA" id="ARBA00023015"/>
    </source>
</evidence>
<proteinExistence type="predicted"/>
<dbReference type="InterPro" id="IPR036388">
    <property type="entry name" value="WH-like_DNA-bd_sf"/>
</dbReference>
<dbReference type="GO" id="GO:0006950">
    <property type="term" value="P:response to stress"/>
    <property type="evidence" value="ECO:0007669"/>
    <property type="project" value="TreeGrafter"/>
</dbReference>
<feature type="domain" description="HTH marR-type" evidence="4">
    <location>
        <begin position="11"/>
        <end position="144"/>
    </location>
</feature>
<dbReference type="PANTHER" id="PTHR33164:SF64">
    <property type="entry name" value="TRANSCRIPTIONAL REGULATOR SLYA"/>
    <property type="match status" value="1"/>
</dbReference>
<dbReference type="GO" id="GO:0003700">
    <property type="term" value="F:DNA-binding transcription factor activity"/>
    <property type="evidence" value="ECO:0007669"/>
    <property type="project" value="InterPro"/>
</dbReference>
<dbReference type="AlphaFoldDB" id="A0A4R5Q8E8"/>
<evidence type="ECO:0000259" key="4">
    <source>
        <dbReference type="PROSITE" id="PS50995"/>
    </source>
</evidence>
<evidence type="ECO:0000256" key="2">
    <source>
        <dbReference type="ARBA" id="ARBA00023125"/>
    </source>
</evidence>
<dbReference type="InterPro" id="IPR039422">
    <property type="entry name" value="MarR/SlyA-like"/>
</dbReference>
<evidence type="ECO:0000313" key="6">
    <source>
        <dbReference type="Proteomes" id="UP000295096"/>
    </source>
</evidence>
<dbReference type="Proteomes" id="UP000295096">
    <property type="component" value="Unassembled WGS sequence"/>
</dbReference>
<sequence length="164" mass="18000">MKIQADRPGQQEYFGVLLGQIARRWRLRLDRRLQAFGLTEARWLTLLQLARGGGGLVQKELAARVGVEGPTLVRTLDRLEQEGLVVRHEAVQDRRAKTVHLTDKATPTLRLIEDTATEVRAELLAGVADAELDACKAVLERIAGNLAPDPQLDATGAKNGHRAA</sequence>
<dbReference type="Gene3D" id="1.10.10.10">
    <property type="entry name" value="Winged helix-like DNA-binding domain superfamily/Winged helix DNA-binding domain"/>
    <property type="match status" value="1"/>
</dbReference>
<dbReference type="RefSeq" id="WP_133292618.1">
    <property type="nucleotide sequence ID" value="NZ_SMSJ01000111.1"/>
</dbReference>
<evidence type="ECO:0000313" key="5">
    <source>
        <dbReference type="EMBL" id="TDH58561.1"/>
    </source>
</evidence>
<accession>A0A4R5Q8E8</accession>
<dbReference type="PRINTS" id="PR00598">
    <property type="entry name" value="HTHMARR"/>
</dbReference>
<dbReference type="InterPro" id="IPR036390">
    <property type="entry name" value="WH_DNA-bd_sf"/>
</dbReference>
<keyword evidence="1" id="KW-0805">Transcription regulation</keyword>
<dbReference type="SMART" id="SM00347">
    <property type="entry name" value="HTH_MARR"/>
    <property type="match status" value="1"/>
</dbReference>
<dbReference type="EMBL" id="SMSJ01000111">
    <property type="protein sequence ID" value="TDH58561.1"/>
    <property type="molecule type" value="Genomic_DNA"/>
</dbReference>
<dbReference type="PROSITE" id="PS50995">
    <property type="entry name" value="HTH_MARR_2"/>
    <property type="match status" value="1"/>
</dbReference>
<evidence type="ECO:0000256" key="3">
    <source>
        <dbReference type="ARBA" id="ARBA00023163"/>
    </source>
</evidence>
<gene>
    <name evidence="5" type="ORF">E2C06_31950</name>
</gene>
<dbReference type="PROSITE" id="PS01117">
    <property type="entry name" value="HTH_MARR_1"/>
    <property type="match status" value="1"/>
</dbReference>
<keyword evidence="3" id="KW-0804">Transcription</keyword>
<dbReference type="Pfam" id="PF12802">
    <property type="entry name" value="MarR_2"/>
    <property type="match status" value="1"/>
</dbReference>
<dbReference type="InterPro" id="IPR023187">
    <property type="entry name" value="Tscrpt_reg_MarR-type_CS"/>
</dbReference>
<dbReference type="InterPro" id="IPR000835">
    <property type="entry name" value="HTH_MarR-typ"/>
</dbReference>
<keyword evidence="2" id="KW-0238">DNA-binding</keyword>
<organism evidence="5 6">
    <name type="scientific">Dankookia rubra</name>
    <dbReference type="NCBI Taxonomy" id="1442381"/>
    <lineage>
        <taxon>Bacteria</taxon>
        <taxon>Pseudomonadati</taxon>
        <taxon>Pseudomonadota</taxon>
        <taxon>Alphaproteobacteria</taxon>
        <taxon>Acetobacterales</taxon>
        <taxon>Roseomonadaceae</taxon>
        <taxon>Dankookia</taxon>
    </lineage>
</organism>
<comment type="caution">
    <text evidence="5">The sequence shown here is derived from an EMBL/GenBank/DDBJ whole genome shotgun (WGS) entry which is preliminary data.</text>
</comment>